<dbReference type="InterPro" id="IPR011009">
    <property type="entry name" value="Kinase-like_dom_sf"/>
</dbReference>
<dbReference type="EMBL" id="PDCK01000041">
    <property type="protein sequence ID" value="PRQ44209.1"/>
    <property type="molecule type" value="Genomic_DNA"/>
</dbReference>
<dbReference type="PANTHER" id="PTHR27002:SF839">
    <property type="entry name" value="NON-SPECIFIC SERINE_THREONINE PROTEIN KINASE"/>
    <property type="match status" value="1"/>
</dbReference>
<evidence type="ECO:0000313" key="7">
    <source>
        <dbReference type="EMBL" id="PRQ44209.1"/>
    </source>
</evidence>
<feature type="domain" description="Protein kinase" evidence="6">
    <location>
        <begin position="1"/>
        <end position="153"/>
    </location>
</feature>
<comment type="caution">
    <text evidence="7">The sequence shown here is derived from an EMBL/GenBank/DDBJ whole genome shotgun (WGS) entry which is preliminary data.</text>
</comment>
<dbReference type="AlphaFoldDB" id="A0A2P6RCQ0"/>
<organism evidence="7 8">
    <name type="scientific">Rosa chinensis</name>
    <name type="common">China rose</name>
    <dbReference type="NCBI Taxonomy" id="74649"/>
    <lineage>
        <taxon>Eukaryota</taxon>
        <taxon>Viridiplantae</taxon>
        <taxon>Streptophyta</taxon>
        <taxon>Embryophyta</taxon>
        <taxon>Tracheophyta</taxon>
        <taxon>Spermatophyta</taxon>
        <taxon>Magnoliopsida</taxon>
        <taxon>eudicotyledons</taxon>
        <taxon>Gunneridae</taxon>
        <taxon>Pentapetalae</taxon>
        <taxon>rosids</taxon>
        <taxon>fabids</taxon>
        <taxon>Rosales</taxon>
        <taxon>Rosaceae</taxon>
        <taxon>Rosoideae</taxon>
        <taxon>Rosoideae incertae sedis</taxon>
        <taxon>Rosa</taxon>
    </lineage>
</organism>
<dbReference type="GO" id="GO:0005886">
    <property type="term" value="C:plasma membrane"/>
    <property type="evidence" value="ECO:0007669"/>
    <property type="project" value="TreeGrafter"/>
</dbReference>
<dbReference type="OMA" id="PDLQFFH"/>
<evidence type="ECO:0000256" key="5">
    <source>
        <dbReference type="ARBA" id="ARBA00022840"/>
    </source>
</evidence>
<keyword evidence="2 7" id="KW-0808">Transferase</keyword>
<keyword evidence="5" id="KW-0067">ATP-binding</keyword>
<dbReference type="InterPro" id="IPR001245">
    <property type="entry name" value="Ser-Thr/Tyr_kinase_cat_dom"/>
</dbReference>
<gene>
    <name evidence="7" type="ORF">RchiOBHm_Chr3g0476701</name>
</gene>
<dbReference type="GO" id="GO:0005524">
    <property type="term" value="F:ATP binding"/>
    <property type="evidence" value="ECO:0007669"/>
    <property type="project" value="UniProtKB-KW"/>
</dbReference>
<evidence type="ECO:0000313" key="8">
    <source>
        <dbReference type="Proteomes" id="UP000238479"/>
    </source>
</evidence>
<dbReference type="Gramene" id="PRQ44209">
    <property type="protein sequence ID" value="PRQ44209"/>
    <property type="gene ID" value="RchiOBHm_Chr3g0476701"/>
</dbReference>
<proteinExistence type="predicted"/>
<dbReference type="Gene3D" id="1.10.510.10">
    <property type="entry name" value="Transferase(Phosphotransferase) domain 1"/>
    <property type="match status" value="1"/>
</dbReference>
<dbReference type="Pfam" id="PF07714">
    <property type="entry name" value="PK_Tyr_Ser-Thr"/>
    <property type="match status" value="1"/>
</dbReference>
<dbReference type="GO" id="GO:0004674">
    <property type="term" value="F:protein serine/threonine kinase activity"/>
    <property type="evidence" value="ECO:0007669"/>
    <property type="project" value="UniProtKB-KW"/>
</dbReference>
<evidence type="ECO:0000259" key="6">
    <source>
        <dbReference type="PROSITE" id="PS50011"/>
    </source>
</evidence>
<keyword evidence="1" id="KW-0723">Serine/threonine-protein kinase</keyword>
<evidence type="ECO:0000256" key="3">
    <source>
        <dbReference type="ARBA" id="ARBA00022741"/>
    </source>
</evidence>
<dbReference type="FunFam" id="3.30.200.20:FF:001120">
    <property type="entry name" value="Putative DUF26-domain receptor-like protein kinase family protein"/>
    <property type="match status" value="1"/>
</dbReference>
<evidence type="ECO:0000256" key="1">
    <source>
        <dbReference type="ARBA" id="ARBA00022527"/>
    </source>
</evidence>
<keyword evidence="4" id="KW-0418">Kinase</keyword>
<sequence>MLFRTSKDLVPNELEDTRRYPDLQFFHLSSITLRSMSLAKAVWLRLSVLNHIQGQLPKVQKIAVKRLSKTSGQEIEEFKNEVGLIARLQHRNLVKLIGCCIHGEERILVLENMPNKGLDSFIFDSTRRSFLDWRKRFEIINGVARGVLYLHQD</sequence>
<dbReference type="STRING" id="74649.A0A2P6RCQ0"/>
<dbReference type="SUPFAM" id="SSF56112">
    <property type="entry name" value="Protein kinase-like (PK-like)"/>
    <property type="match status" value="1"/>
</dbReference>
<dbReference type="InterPro" id="IPR000719">
    <property type="entry name" value="Prot_kinase_dom"/>
</dbReference>
<name>A0A2P6RCQ0_ROSCH</name>
<protein>
    <recommendedName>
        <fullName evidence="6">Protein kinase domain-containing protein</fullName>
    </recommendedName>
</protein>
<evidence type="ECO:0000256" key="2">
    <source>
        <dbReference type="ARBA" id="ARBA00022679"/>
    </source>
</evidence>
<keyword evidence="3" id="KW-0547">Nucleotide-binding</keyword>
<reference evidence="7 8" key="1">
    <citation type="journal article" date="2018" name="Nat. Genet.">
        <title>The Rosa genome provides new insights in the design of modern roses.</title>
        <authorList>
            <person name="Bendahmane M."/>
        </authorList>
    </citation>
    <scope>NUCLEOTIDE SEQUENCE [LARGE SCALE GENOMIC DNA]</scope>
    <source>
        <strain evidence="8">cv. Old Blush</strain>
    </source>
</reference>
<evidence type="ECO:0000256" key="4">
    <source>
        <dbReference type="ARBA" id="ARBA00022777"/>
    </source>
</evidence>
<dbReference type="Proteomes" id="UP000238479">
    <property type="component" value="Chromosome 3"/>
</dbReference>
<accession>A0A2P6RCQ0</accession>
<dbReference type="PROSITE" id="PS50011">
    <property type="entry name" value="PROTEIN_KINASE_DOM"/>
    <property type="match status" value="1"/>
</dbReference>
<dbReference type="PANTHER" id="PTHR27002">
    <property type="entry name" value="RECEPTOR-LIKE SERINE/THREONINE-PROTEIN KINASE SD1-8"/>
    <property type="match status" value="1"/>
</dbReference>
<keyword evidence="8" id="KW-1185">Reference proteome</keyword>